<proteinExistence type="predicted"/>
<protein>
    <recommendedName>
        <fullName evidence="3">Fibronectin type-III domain-containing protein</fullName>
    </recommendedName>
</protein>
<accession>A0A1V1NYW1</accession>
<dbReference type="AlphaFoldDB" id="A0A1V1NYW1"/>
<dbReference type="Proteomes" id="UP000189670">
    <property type="component" value="Unassembled WGS sequence"/>
</dbReference>
<dbReference type="Gene3D" id="2.60.40.10">
    <property type="entry name" value="Immunoglobulins"/>
    <property type="match status" value="1"/>
</dbReference>
<gene>
    <name evidence="1" type="ORF">OMM_11328</name>
</gene>
<evidence type="ECO:0000313" key="1">
    <source>
        <dbReference type="EMBL" id="ETR67686.1"/>
    </source>
</evidence>
<sequence length="400" mass="45876">DYNIVGSNSTISGGGSLGQYLKFSLFIDDTDSIRALVVRNPDEDQFEAGNMTLLFDSSVITPSNRIDSKTTKNQYEMMLDSGQQRLCDFNPEWIDNKMKVYVRYESENDEESFAYAGPIIINRTPLDDYGHLTVFLTPSEIADQAQWCLGDRCFSSGHKEELSPGIYHITFTTVPGWTAPCEARNIRIQRDEGVGTKESFSYYSNLCAAQVELVPDFARWRIWQTEKQEWSKWNKSMELIPGLDPGMTQIEFEGIDDWTYPGSNPKRNFNVTCERIDYAFANYCPHYPSPPIKVRATKHLHDKVLISWERNPAFLDCNFVYDVYRNSVNDSGSAKRIVQNVDGDMYSDHDVIYDQSYYYWVKAKSVSDFSGSFSAVALGHKKLSQSLIFQFQIQRHVSRS</sequence>
<organism evidence="1 2">
    <name type="scientific">Candidatus Magnetoglobus multicellularis str. Araruama</name>
    <dbReference type="NCBI Taxonomy" id="890399"/>
    <lineage>
        <taxon>Bacteria</taxon>
        <taxon>Pseudomonadati</taxon>
        <taxon>Thermodesulfobacteriota</taxon>
        <taxon>Desulfobacteria</taxon>
        <taxon>Desulfobacterales</taxon>
        <taxon>Desulfobacteraceae</taxon>
        <taxon>Candidatus Magnetoglobus</taxon>
    </lineage>
</organism>
<feature type="non-terminal residue" evidence="1">
    <location>
        <position position="1"/>
    </location>
</feature>
<reference evidence="2" key="1">
    <citation type="submission" date="2012-11" db="EMBL/GenBank/DDBJ databases">
        <authorList>
            <person name="Lucero-Rivera Y.E."/>
            <person name="Tovar-Ramirez D."/>
        </authorList>
    </citation>
    <scope>NUCLEOTIDE SEQUENCE [LARGE SCALE GENOMIC DNA]</scope>
    <source>
        <strain evidence="2">Araruama</strain>
    </source>
</reference>
<name>A0A1V1NYW1_9BACT</name>
<dbReference type="EMBL" id="ATBP01001260">
    <property type="protein sequence ID" value="ETR67686.1"/>
    <property type="molecule type" value="Genomic_DNA"/>
</dbReference>
<dbReference type="InterPro" id="IPR013783">
    <property type="entry name" value="Ig-like_fold"/>
</dbReference>
<comment type="caution">
    <text evidence="1">The sequence shown here is derived from an EMBL/GenBank/DDBJ whole genome shotgun (WGS) entry which is preliminary data.</text>
</comment>
<evidence type="ECO:0008006" key="3">
    <source>
        <dbReference type="Google" id="ProtNLM"/>
    </source>
</evidence>
<evidence type="ECO:0000313" key="2">
    <source>
        <dbReference type="Proteomes" id="UP000189670"/>
    </source>
</evidence>
<dbReference type="InterPro" id="IPR036116">
    <property type="entry name" value="FN3_sf"/>
</dbReference>
<dbReference type="SUPFAM" id="SSF49265">
    <property type="entry name" value="Fibronectin type III"/>
    <property type="match status" value="1"/>
</dbReference>